<dbReference type="InterPro" id="IPR051448">
    <property type="entry name" value="CdaR-like_regulators"/>
</dbReference>
<feature type="domain" description="RsbT co-antagonist protein RsbRD N-terminal" evidence="3">
    <location>
        <begin position="46"/>
        <end position="180"/>
    </location>
</feature>
<dbReference type="InterPro" id="IPR042070">
    <property type="entry name" value="PucR_C-HTH_sf"/>
</dbReference>
<organism evidence="4 5">
    <name type="scientific">Brevibacterium metallidurans</name>
    <dbReference type="NCBI Taxonomy" id="1482676"/>
    <lineage>
        <taxon>Bacteria</taxon>
        <taxon>Bacillati</taxon>
        <taxon>Actinomycetota</taxon>
        <taxon>Actinomycetes</taxon>
        <taxon>Micrococcales</taxon>
        <taxon>Brevibacteriaceae</taxon>
        <taxon>Brevibacterium</taxon>
    </lineage>
</organism>
<dbReference type="RefSeq" id="WP_339391467.1">
    <property type="nucleotide sequence ID" value="NZ_BAAAAF010000001.1"/>
</dbReference>
<feature type="compositionally biased region" description="Basic residues" evidence="1">
    <location>
        <begin position="13"/>
        <end position="25"/>
    </location>
</feature>
<comment type="caution">
    <text evidence="4">The sequence shown here is derived from an EMBL/GenBank/DDBJ whole genome shotgun (WGS) entry which is preliminary data.</text>
</comment>
<dbReference type="InterPro" id="IPR025751">
    <property type="entry name" value="RsbRD_N_dom"/>
</dbReference>
<proteinExistence type="predicted"/>
<dbReference type="InterPro" id="IPR025736">
    <property type="entry name" value="PucR_C-HTH_dom"/>
</dbReference>
<dbReference type="Pfam" id="PF14361">
    <property type="entry name" value="RsbRD_N"/>
    <property type="match status" value="1"/>
</dbReference>
<sequence length="426" mass="45725">MGSEKYPGGNARRVNHRRHHPRRLHDRPLPGDEARWFELLDALDLDALTESFMSRVVTVSGYDPAPIPVSELRRTGRRSFSTLIDGLRAGGFDGAVPVSTEVGVSRARAGIPLEALMTAIRHDFTVLWEALTRVATEDDAELVIRHTGDVLSTVDEYVLQVQQAYTAEQARMRAEESSVRQGVIAGLFQDVNPTEERLATIASALGIAVTDPLIVAAAGAEDTPALRVIVSAHERAGGTMFTHHLGDVLIAFTRTSTGTRSEGSAGAKSSESEDVRFAGLSGARASGIESQLAEARVGLVVAAGIGALRRSALTARDLAQVFDTGETRAMTWGRGWARLAARALNATGKSVVSDVDEALERCGTAERERLVEAVRAYLRSGSIGLTAAELYCHRNTVANRLRRFAEVTGVDPTIPAEAARLVVAWA</sequence>
<dbReference type="PANTHER" id="PTHR33744">
    <property type="entry name" value="CARBOHYDRATE DIACID REGULATOR"/>
    <property type="match status" value="1"/>
</dbReference>
<gene>
    <name evidence="4" type="ORF">NCCP602_04520</name>
</gene>
<dbReference type="Pfam" id="PF13556">
    <property type="entry name" value="HTH_30"/>
    <property type="match status" value="1"/>
</dbReference>
<dbReference type="Proteomes" id="UP001498238">
    <property type="component" value="Unassembled WGS sequence"/>
</dbReference>
<evidence type="ECO:0000259" key="3">
    <source>
        <dbReference type="Pfam" id="PF14361"/>
    </source>
</evidence>
<protein>
    <submittedName>
        <fullName evidence="4">Helix-turn-helix domain-containing protein</fullName>
    </submittedName>
</protein>
<reference evidence="4 5" key="1">
    <citation type="submission" date="2024-01" db="EMBL/GenBank/DDBJ databases">
        <title>Characterization of antibiotic resistant novel bacterial strains and their environmental applications.</title>
        <authorList>
            <person name="Manzoor S."/>
            <person name="Abbas S."/>
            <person name="Arshad M."/>
            <person name="Ahmed I."/>
        </authorList>
    </citation>
    <scope>NUCLEOTIDE SEQUENCE [LARGE SCALE GENOMIC DNA]</scope>
    <source>
        <strain evidence="4 5">NCCP-602</strain>
    </source>
</reference>
<keyword evidence="5" id="KW-1185">Reference proteome</keyword>
<feature type="domain" description="PucR C-terminal helix-turn-helix" evidence="2">
    <location>
        <begin position="370"/>
        <end position="424"/>
    </location>
</feature>
<evidence type="ECO:0000256" key="1">
    <source>
        <dbReference type="SAM" id="MobiDB-lite"/>
    </source>
</evidence>
<evidence type="ECO:0000313" key="4">
    <source>
        <dbReference type="EMBL" id="GAA0034491.1"/>
    </source>
</evidence>
<evidence type="ECO:0000259" key="2">
    <source>
        <dbReference type="Pfam" id="PF13556"/>
    </source>
</evidence>
<name>A0ABN0SJA9_9MICO</name>
<accession>A0ABN0SJA9</accession>
<dbReference type="Gene3D" id="1.10.10.2840">
    <property type="entry name" value="PucR C-terminal helix-turn-helix domain"/>
    <property type="match status" value="1"/>
</dbReference>
<dbReference type="PANTHER" id="PTHR33744:SF7">
    <property type="entry name" value="PUCR FAMILY TRANSCRIPTIONAL REGULATOR"/>
    <property type="match status" value="1"/>
</dbReference>
<dbReference type="EMBL" id="BAAAAF010000001">
    <property type="protein sequence ID" value="GAA0034491.1"/>
    <property type="molecule type" value="Genomic_DNA"/>
</dbReference>
<feature type="region of interest" description="Disordered" evidence="1">
    <location>
        <begin position="1"/>
        <end position="27"/>
    </location>
</feature>
<evidence type="ECO:0000313" key="5">
    <source>
        <dbReference type="Proteomes" id="UP001498238"/>
    </source>
</evidence>